<reference evidence="3 4" key="1">
    <citation type="submission" date="2020-05" db="EMBL/GenBank/DDBJ databases">
        <title>Identification and distribution of gene clusters putatively required for synthesis of sphingolipid metabolism inhibitors in phylogenetically diverse species of the filamentous fungus Fusarium.</title>
        <authorList>
            <person name="Kim H.-S."/>
            <person name="Busman M."/>
            <person name="Brown D.W."/>
            <person name="Divon H."/>
            <person name="Uhlig S."/>
            <person name="Proctor R.H."/>
        </authorList>
    </citation>
    <scope>NUCLEOTIDE SEQUENCE [LARGE SCALE GENOMIC DNA]</scope>
    <source>
        <strain evidence="3 4">NRRL 36939</strain>
    </source>
</reference>
<organism evidence="3 4">
    <name type="scientific">Fusarium pseudocircinatum</name>
    <dbReference type="NCBI Taxonomy" id="56676"/>
    <lineage>
        <taxon>Eukaryota</taxon>
        <taxon>Fungi</taxon>
        <taxon>Dikarya</taxon>
        <taxon>Ascomycota</taxon>
        <taxon>Pezizomycotina</taxon>
        <taxon>Sordariomycetes</taxon>
        <taxon>Hypocreomycetidae</taxon>
        <taxon>Hypocreales</taxon>
        <taxon>Nectriaceae</taxon>
        <taxon>Fusarium</taxon>
        <taxon>Fusarium fujikuroi species complex</taxon>
    </lineage>
</organism>
<feature type="compositionally biased region" description="Basic and acidic residues" evidence="1">
    <location>
        <begin position="417"/>
        <end position="433"/>
    </location>
</feature>
<dbReference type="Gene3D" id="3.40.390.10">
    <property type="entry name" value="Collagenase (Catalytic Domain)"/>
    <property type="match status" value="1"/>
</dbReference>
<feature type="signal peptide" evidence="2">
    <location>
        <begin position="1"/>
        <end position="18"/>
    </location>
</feature>
<evidence type="ECO:0000256" key="1">
    <source>
        <dbReference type="SAM" id="MobiDB-lite"/>
    </source>
</evidence>
<sequence>MMLTYVFPFLLWACLGQATLAPRKPFDTAFYVFNGAWPCSQDQLKTISGAIDEAHDLAKAAINVLSKSGSEQSIAFDSWFGSSNGTPDRRDIILKRHFQAVLENLVPSTAAAQFRLSHSPFLNPQQGSTITESSLVYACPPASERLCDGNTVAAVQSATGSRAAVFGATLLVLCPDFFENKPNLDSAVQLWKTEHTLGDNLSRGFALVHEVQHMMQATESEEERCDDLQDPFEANKDCYSASCCFRLSDAQKLKNAQNYAIYALDVLAFPDTAGSPSSSCNLPQQREAPLLNFFKRQAQPLPESVPPAPFQNTSATFVTLPKTSTEPLSSEVPVTPTSNVTTPGSVPTEPVTPVSPITTSFIETTTTSSAAPTTTVSGGATVVVPVGAVVIGGPGGGFISVGGALIPAAAGAVVTAKPEDEQKPTDQDDKSKEPTTSPTPTSTSTESESCSAPTTTARYGSEGNAVCKDLSGMSQEQLLQLIPEFGQVSSSAEPAPTSTPGASNTSVIISGTPSPSTFLTTLSPKPETPTSTVNTTSILVTIPAGGSSTLVTVPSIQTTIPFIGDTTNCNLTSGAVPECQNLVNGKRACLYSQPKGYLCVADCPAGDPCPQTCQAMNYRGVTPRVSVLTTILLLDQLVSARDLTIYLVIQFDILKESRLGVIKSILA</sequence>
<evidence type="ECO:0000313" key="4">
    <source>
        <dbReference type="Proteomes" id="UP000546213"/>
    </source>
</evidence>
<feature type="chain" id="PRO_5034409112" description="Lysine-specific metallo-endopeptidase domain-containing protein" evidence="2">
    <location>
        <begin position="19"/>
        <end position="667"/>
    </location>
</feature>
<feature type="region of interest" description="Disordered" evidence="1">
    <location>
        <begin position="324"/>
        <end position="354"/>
    </location>
</feature>
<accession>A0A8H5PSA1</accession>
<feature type="region of interest" description="Disordered" evidence="1">
    <location>
        <begin position="415"/>
        <end position="460"/>
    </location>
</feature>
<feature type="compositionally biased region" description="Low complexity" evidence="1">
    <location>
        <begin position="434"/>
        <end position="456"/>
    </location>
</feature>
<keyword evidence="2" id="KW-0732">Signal</keyword>
<dbReference type="GO" id="GO:0008237">
    <property type="term" value="F:metallopeptidase activity"/>
    <property type="evidence" value="ECO:0007669"/>
    <property type="project" value="InterPro"/>
</dbReference>
<dbReference type="AlphaFoldDB" id="A0A8H5PSA1"/>
<dbReference type="InterPro" id="IPR024079">
    <property type="entry name" value="MetalloPept_cat_dom_sf"/>
</dbReference>
<proteinExistence type="predicted"/>
<name>A0A8H5PSA1_9HYPO</name>
<dbReference type="CDD" id="cd11008">
    <property type="entry name" value="M35_deuterolysin_like"/>
    <property type="match status" value="1"/>
</dbReference>
<evidence type="ECO:0000256" key="2">
    <source>
        <dbReference type="SAM" id="SignalP"/>
    </source>
</evidence>
<protein>
    <recommendedName>
        <fullName evidence="5">Lysine-specific metallo-endopeptidase domain-containing protein</fullName>
    </recommendedName>
</protein>
<evidence type="ECO:0000313" key="3">
    <source>
        <dbReference type="EMBL" id="KAF5602261.1"/>
    </source>
</evidence>
<feature type="region of interest" description="Disordered" evidence="1">
    <location>
        <begin position="488"/>
        <end position="509"/>
    </location>
</feature>
<feature type="compositionally biased region" description="Low complexity" evidence="1">
    <location>
        <begin position="489"/>
        <end position="503"/>
    </location>
</feature>
<dbReference type="SUPFAM" id="SSF55486">
    <property type="entry name" value="Metalloproteases ('zincins'), catalytic domain"/>
    <property type="match status" value="1"/>
</dbReference>
<keyword evidence="4" id="KW-1185">Reference proteome</keyword>
<feature type="compositionally biased region" description="Low complexity" evidence="1">
    <location>
        <begin position="329"/>
        <end position="354"/>
    </location>
</feature>
<gene>
    <name evidence="3" type="ORF">FPCIR_1990</name>
</gene>
<dbReference type="EMBL" id="JAAOAS010000039">
    <property type="protein sequence ID" value="KAF5602261.1"/>
    <property type="molecule type" value="Genomic_DNA"/>
</dbReference>
<comment type="caution">
    <text evidence="3">The sequence shown here is derived from an EMBL/GenBank/DDBJ whole genome shotgun (WGS) entry which is preliminary data.</text>
</comment>
<dbReference type="Proteomes" id="UP000546213">
    <property type="component" value="Unassembled WGS sequence"/>
</dbReference>
<evidence type="ECO:0008006" key="5">
    <source>
        <dbReference type="Google" id="ProtNLM"/>
    </source>
</evidence>
<dbReference type="OrthoDB" id="4811013at2759"/>